<sequence>MKGSHHLVRPFLSNVSAGPVLPQRLASAGNSKHEYAWMSVLSDIRVRS</sequence>
<dbReference type="Proteomes" id="UP000182725">
    <property type="component" value="Unassembled WGS sequence"/>
</dbReference>
<dbReference type="EMBL" id="FNTV01000002">
    <property type="protein sequence ID" value="SEF11953.1"/>
    <property type="molecule type" value="Genomic_DNA"/>
</dbReference>
<protein>
    <submittedName>
        <fullName evidence="1">Uncharacterized protein</fullName>
    </submittedName>
</protein>
<dbReference type="AlphaFoldDB" id="A0A1H5PDI0"/>
<evidence type="ECO:0000313" key="2">
    <source>
        <dbReference type="Proteomes" id="UP000182725"/>
    </source>
</evidence>
<gene>
    <name evidence="1" type="ORF">SAMN04489740_4164</name>
</gene>
<proteinExistence type="predicted"/>
<accession>A0A1H5PDI0</accession>
<organism evidence="1 2">
    <name type="scientific">Arthrobacter alpinus</name>
    <dbReference type="NCBI Taxonomy" id="656366"/>
    <lineage>
        <taxon>Bacteria</taxon>
        <taxon>Bacillati</taxon>
        <taxon>Actinomycetota</taxon>
        <taxon>Actinomycetes</taxon>
        <taxon>Micrococcales</taxon>
        <taxon>Micrococcaceae</taxon>
        <taxon>Arthrobacter</taxon>
    </lineage>
</organism>
<evidence type="ECO:0000313" key="1">
    <source>
        <dbReference type="EMBL" id="SEF11953.1"/>
    </source>
</evidence>
<name>A0A1H5PDI0_9MICC</name>
<reference evidence="1 2" key="1">
    <citation type="submission" date="2016-10" db="EMBL/GenBank/DDBJ databases">
        <authorList>
            <person name="de Groot N.N."/>
        </authorList>
    </citation>
    <scope>NUCLEOTIDE SEQUENCE [LARGE SCALE GENOMIC DNA]</scope>
    <source>
        <strain evidence="1 2">DSM 22274</strain>
    </source>
</reference>